<evidence type="ECO:0000256" key="1">
    <source>
        <dbReference type="SAM" id="MobiDB-lite"/>
    </source>
</evidence>
<dbReference type="EMBL" id="AEYP01000723">
    <property type="status" value="NOT_ANNOTATED_CDS"/>
    <property type="molecule type" value="Genomic_DNA"/>
</dbReference>
<dbReference type="Ensembl" id="ENSMPUT00000013350.1">
    <property type="protein sequence ID" value="ENSMPUP00000013139.1"/>
    <property type="gene ID" value="ENSMPUG00000013237.1"/>
</dbReference>
<dbReference type="AlphaFoldDB" id="M3YP82"/>
<feature type="compositionally biased region" description="Basic and acidic residues" evidence="1">
    <location>
        <begin position="24"/>
        <end position="49"/>
    </location>
</feature>
<accession>M3YP82</accession>
<reference evidence="2" key="1">
    <citation type="submission" date="2024-06" db="UniProtKB">
        <authorList>
            <consortium name="Ensembl"/>
        </authorList>
    </citation>
    <scope>IDENTIFICATION</scope>
</reference>
<dbReference type="InParanoid" id="M3YP82"/>
<feature type="region of interest" description="Disordered" evidence="1">
    <location>
        <begin position="1"/>
        <end position="82"/>
    </location>
</feature>
<evidence type="ECO:0000313" key="2">
    <source>
        <dbReference type="Ensembl" id="ENSMPUP00000013139.1"/>
    </source>
</evidence>
<name>M3YP82_MUSPF</name>
<proteinExistence type="predicted"/>
<protein>
    <submittedName>
        <fullName evidence="2">Uncharacterized protein</fullName>
    </submittedName>
</protein>
<feature type="compositionally biased region" description="Basic and acidic residues" evidence="1">
    <location>
        <begin position="64"/>
        <end position="82"/>
    </location>
</feature>
<organism evidence="2">
    <name type="scientific">Mustela putorius furo</name>
    <name type="common">European domestic ferret</name>
    <name type="synonym">Mustela furo</name>
    <dbReference type="NCBI Taxonomy" id="9669"/>
    <lineage>
        <taxon>Eukaryota</taxon>
        <taxon>Metazoa</taxon>
        <taxon>Chordata</taxon>
        <taxon>Craniata</taxon>
        <taxon>Vertebrata</taxon>
        <taxon>Euteleostomi</taxon>
        <taxon>Mammalia</taxon>
        <taxon>Eutheria</taxon>
        <taxon>Laurasiatheria</taxon>
        <taxon>Carnivora</taxon>
        <taxon>Caniformia</taxon>
        <taxon>Musteloidea</taxon>
        <taxon>Mustelidae</taxon>
        <taxon>Mustelinae</taxon>
        <taxon>Mustela</taxon>
    </lineage>
</organism>
<dbReference type="HOGENOM" id="CLU_2564413_0_0_1"/>
<sequence length="82" mass="9394">RPRSSNVHGERQSARGQKGAEGTEENRSKNEEAEALRWRQSTRGEEKEGVAAAETVKKRQRARQNGETDFRAAERRLCKQKE</sequence>